<feature type="transmembrane region" description="Helical" evidence="1">
    <location>
        <begin position="61"/>
        <end position="80"/>
    </location>
</feature>
<gene>
    <name evidence="2" type="ORF">SAMN05421504_1021202</name>
</gene>
<dbReference type="Proteomes" id="UP000199515">
    <property type="component" value="Unassembled WGS sequence"/>
</dbReference>
<keyword evidence="1" id="KW-0472">Membrane</keyword>
<sequence length="343" mass="37354">METERVQVREVRTDQPAGADPVMSGQVSAARKKSITLMITFPFFIAVMVFAAWYLDKVLLFAIPIVLFLYIWAVVLYGWFAGVRRVLGLQDAYFREVPLAEGAVLVAKSKVSVPLPEGGWAVGRMSEPNRVLIAGLRRIWVLGPDSDGWLMLALPGGFTGHAAKVRQEPAPGSQPMSVQRTPQPPSADPVLHAFARALNRVLVVGTITRLLAVGWIVWLALDYDNDLARVPVLAMAVVLLVITLMVPKTILAMRNAMRASHWTELAAVLDAPIQYTGTLVASGHGRVQLPDGRQVPLTMNRVNVNLLVNVEGTGRLWVLGTPRLGRVQVGLPGYPLIGTVKLG</sequence>
<dbReference type="RefSeq" id="WP_143047051.1">
    <property type="nucleotide sequence ID" value="NZ_FNON01000002.1"/>
</dbReference>
<evidence type="ECO:0000313" key="2">
    <source>
        <dbReference type="EMBL" id="SDX37694.1"/>
    </source>
</evidence>
<feature type="transmembrane region" description="Helical" evidence="1">
    <location>
        <begin position="227"/>
        <end position="247"/>
    </location>
</feature>
<dbReference type="STRING" id="589385.SAMN05421504_1021202"/>
<evidence type="ECO:0000313" key="3">
    <source>
        <dbReference type="Proteomes" id="UP000199515"/>
    </source>
</evidence>
<reference evidence="2 3" key="1">
    <citation type="submission" date="2016-10" db="EMBL/GenBank/DDBJ databases">
        <authorList>
            <person name="de Groot N.N."/>
        </authorList>
    </citation>
    <scope>NUCLEOTIDE SEQUENCE [LARGE SCALE GENOMIC DNA]</scope>
    <source>
        <strain evidence="2 3">CPCC 202699</strain>
    </source>
</reference>
<keyword evidence="3" id="KW-1185">Reference proteome</keyword>
<dbReference type="EMBL" id="FNON01000002">
    <property type="protein sequence ID" value="SDX37694.1"/>
    <property type="molecule type" value="Genomic_DNA"/>
</dbReference>
<feature type="transmembrane region" description="Helical" evidence="1">
    <location>
        <begin position="35"/>
        <end position="55"/>
    </location>
</feature>
<keyword evidence="1" id="KW-1133">Transmembrane helix</keyword>
<name>A0A1H3B8F0_9PSEU</name>
<proteinExistence type="predicted"/>
<feature type="transmembrane region" description="Helical" evidence="1">
    <location>
        <begin position="201"/>
        <end position="221"/>
    </location>
</feature>
<protein>
    <submittedName>
        <fullName evidence="2">Uncharacterized protein</fullName>
    </submittedName>
</protein>
<dbReference type="OrthoDB" id="3678714at2"/>
<evidence type="ECO:0000256" key="1">
    <source>
        <dbReference type="SAM" id="Phobius"/>
    </source>
</evidence>
<dbReference type="AlphaFoldDB" id="A0A1H3B8F0"/>
<organism evidence="2 3">
    <name type="scientific">Amycolatopsis xylanica</name>
    <dbReference type="NCBI Taxonomy" id="589385"/>
    <lineage>
        <taxon>Bacteria</taxon>
        <taxon>Bacillati</taxon>
        <taxon>Actinomycetota</taxon>
        <taxon>Actinomycetes</taxon>
        <taxon>Pseudonocardiales</taxon>
        <taxon>Pseudonocardiaceae</taxon>
        <taxon>Amycolatopsis</taxon>
    </lineage>
</organism>
<accession>A0A1H3B8F0</accession>
<keyword evidence="1" id="KW-0812">Transmembrane</keyword>